<dbReference type="SMART" id="SM01156">
    <property type="entry name" value="DUF1716"/>
    <property type="match status" value="1"/>
</dbReference>
<gene>
    <name evidence="8" type="ORF">CAOG_006797</name>
</gene>
<evidence type="ECO:0000313" key="9">
    <source>
        <dbReference type="Proteomes" id="UP000008743"/>
    </source>
</evidence>
<evidence type="ECO:0000256" key="6">
    <source>
        <dbReference type="SAM" id="MobiDB-lite"/>
    </source>
</evidence>
<dbReference type="InterPro" id="IPR039678">
    <property type="entry name" value="CTNNBL1"/>
</dbReference>
<organism evidence="8 9">
    <name type="scientific">Capsaspora owczarzaki (strain ATCC 30864)</name>
    <dbReference type="NCBI Taxonomy" id="595528"/>
    <lineage>
        <taxon>Eukaryota</taxon>
        <taxon>Filasterea</taxon>
        <taxon>Capsaspora</taxon>
    </lineage>
</organism>
<dbReference type="RefSeq" id="XP_004344418.1">
    <property type="nucleotide sequence ID" value="XM_004344368.2"/>
</dbReference>
<sequence length="617" mass="68563">MFKIPLPPPKHAGSSSSSSSSSSSAPAPEPAAKRTRAETDSSDALIDDDDRNAFAAPAPVGLPAGFFDSGAASSSSSSSSSSRAVHRAADEDDDEDEDDRFKRARVAVASQQQRHVALPTDTDDENSISSTAVKRLALALEKRIAKNEEMRIKFPKQPAKFVDSEVELNEELQKLHVLSTAPEFYGELIRLNTPNSLITLLSHDNVDIAIATIELLNELTDMEEGDSDQQQSFLLLVRALVEGSLWSGLHFNLQRLDESRNEESEAVHKILGILENAIECETSMARSLYEQAPALVAWVIDRAQRFTDKHDTADDNRLYASELLAILLQTSQENKIDFVREGGMDSLLRAVAPYKKRDPRSVEEAEMLANLFDCLCALLIVPEHKTVFLDVEGVELMLLLIKSNLQAGKAAVKVLNFAMAFPNGDATCSRFVDKLGLSAVFPWFMTAPDLKKIGTPERQFEEHICTIVAGLFRSLPAGVARNRLLNKFMEADFAKCERLVELHSKYTRLLSRVDQQIARERDEYEEVDDALENEFFMRRLDVGLATLQLVDTIILELLVSGIDEIRSHLLVLLAQQRLPVSSIDTIVLEFIDNLAPEEAQRVAALHTEFHRQQAARA</sequence>
<keyword evidence="5" id="KW-0539">Nucleus</keyword>
<keyword evidence="9" id="KW-1185">Reference proteome</keyword>
<dbReference type="Pfam" id="PF08216">
    <property type="entry name" value="CTNNBL"/>
    <property type="match status" value="1"/>
</dbReference>
<dbReference type="OrthoDB" id="1898821at2759"/>
<dbReference type="InterPro" id="IPR013180">
    <property type="entry name" value="CTNNBL1_N"/>
</dbReference>
<dbReference type="AlphaFoldDB" id="A0A0D2X4Q6"/>
<evidence type="ECO:0000256" key="3">
    <source>
        <dbReference type="ARBA" id="ARBA00022737"/>
    </source>
</evidence>
<feature type="compositionally biased region" description="Pro residues" evidence="6">
    <location>
        <begin position="1"/>
        <end position="10"/>
    </location>
</feature>
<dbReference type="STRING" id="595528.A0A0D2X4Q6"/>
<evidence type="ECO:0000256" key="4">
    <source>
        <dbReference type="ARBA" id="ARBA00023054"/>
    </source>
</evidence>
<dbReference type="PANTHER" id="PTHR14978">
    <property type="entry name" value="BETA-CATENIN-LIKE PROTEIN 1 NUCLEAR ASSOCIATED PROTEIN"/>
    <property type="match status" value="1"/>
</dbReference>
<dbReference type="InParanoid" id="A0A0D2X4Q6"/>
<keyword evidence="4" id="KW-0175">Coiled coil</keyword>
<dbReference type="SUPFAM" id="SSF48371">
    <property type="entry name" value="ARM repeat"/>
    <property type="match status" value="1"/>
</dbReference>
<evidence type="ECO:0000256" key="5">
    <source>
        <dbReference type="ARBA" id="ARBA00023242"/>
    </source>
</evidence>
<protein>
    <recommendedName>
        <fullName evidence="7">Beta-catenin-like protein 1 N-terminal domain-containing protein</fullName>
    </recommendedName>
</protein>
<feature type="domain" description="Beta-catenin-like protein 1 N-terminal" evidence="7">
    <location>
        <begin position="107"/>
        <end position="213"/>
    </location>
</feature>
<name>A0A0D2X4Q6_CAPO3</name>
<reference evidence="9" key="1">
    <citation type="submission" date="2011-02" db="EMBL/GenBank/DDBJ databases">
        <title>The Genome Sequence of Capsaspora owczarzaki ATCC 30864.</title>
        <authorList>
            <person name="Russ C."/>
            <person name="Cuomo C."/>
            <person name="Burger G."/>
            <person name="Gray M.W."/>
            <person name="Holland P.W.H."/>
            <person name="King N."/>
            <person name="Lang F.B.F."/>
            <person name="Roger A.J."/>
            <person name="Ruiz-Trillo I."/>
            <person name="Young S.K."/>
            <person name="Zeng Q."/>
            <person name="Gargeya S."/>
            <person name="Alvarado L."/>
            <person name="Berlin A."/>
            <person name="Chapman S.B."/>
            <person name="Chen Z."/>
            <person name="Freedman E."/>
            <person name="Gellesch M."/>
            <person name="Goldberg J."/>
            <person name="Griggs A."/>
            <person name="Gujja S."/>
            <person name="Heilman E."/>
            <person name="Heiman D."/>
            <person name="Howarth C."/>
            <person name="Mehta T."/>
            <person name="Neiman D."/>
            <person name="Pearson M."/>
            <person name="Roberts A."/>
            <person name="Saif S."/>
            <person name="Shea T."/>
            <person name="Shenoy N."/>
            <person name="Sisk P."/>
            <person name="Stolte C."/>
            <person name="Sykes S."/>
            <person name="White J."/>
            <person name="Yandava C."/>
            <person name="Haas B."/>
            <person name="Nusbaum C."/>
            <person name="Birren B."/>
        </authorList>
    </citation>
    <scope>NUCLEOTIDE SEQUENCE</scope>
    <source>
        <strain evidence="9">ATCC 30864</strain>
    </source>
</reference>
<dbReference type="PhylomeDB" id="A0A0D2X4Q6"/>
<feature type="compositionally biased region" description="Low complexity" evidence="6">
    <location>
        <begin position="73"/>
        <end position="82"/>
    </location>
</feature>
<dbReference type="GO" id="GO:0010467">
    <property type="term" value="P:gene expression"/>
    <property type="evidence" value="ECO:0007669"/>
    <property type="project" value="UniProtKB-ARBA"/>
</dbReference>
<dbReference type="Proteomes" id="UP000008743">
    <property type="component" value="Unassembled WGS sequence"/>
</dbReference>
<dbReference type="OMA" id="TDWREQE"/>
<comment type="subcellular location">
    <subcellularLocation>
        <location evidence="1">Nucleus</location>
    </subcellularLocation>
</comment>
<feature type="region of interest" description="Disordered" evidence="6">
    <location>
        <begin position="1"/>
        <end position="99"/>
    </location>
</feature>
<dbReference type="PANTHER" id="PTHR14978:SF0">
    <property type="entry name" value="BETA-CATENIN-LIKE PROTEIN 1"/>
    <property type="match status" value="1"/>
</dbReference>
<evidence type="ECO:0000259" key="7">
    <source>
        <dbReference type="SMART" id="SM01156"/>
    </source>
</evidence>
<dbReference type="FunCoup" id="A0A0D2X4Q6">
    <property type="interactions" value="607"/>
</dbReference>
<evidence type="ECO:0000256" key="2">
    <source>
        <dbReference type="ARBA" id="ARBA00022553"/>
    </source>
</evidence>
<keyword evidence="3" id="KW-0677">Repeat</keyword>
<evidence type="ECO:0000313" key="8">
    <source>
        <dbReference type="EMBL" id="KJE96474.1"/>
    </source>
</evidence>
<dbReference type="EMBL" id="KE346371">
    <property type="protein sequence ID" value="KJE96474.1"/>
    <property type="molecule type" value="Genomic_DNA"/>
</dbReference>
<dbReference type="Gene3D" id="1.25.10.10">
    <property type="entry name" value="Leucine-rich Repeat Variant"/>
    <property type="match status" value="1"/>
</dbReference>
<dbReference type="eggNOG" id="KOG2734">
    <property type="taxonomic scope" value="Eukaryota"/>
</dbReference>
<dbReference type="GO" id="GO:0005681">
    <property type="term" value="C:spliceosomal complex"/>
    <property type="evidence" value="ECO:0007669"/>
    <property type="project" value="TreeGrafter"/>
</dbReference>
<proteinExistence type="predicted"/>
<dbReference type="InterPro" id="IPR016024">
    <property type="entry name" value="ARM-type_fold"/>
</dbReference>
<dbReference type="FunFam" id="1.25.10.10:FF:001136">
    <property type="entry name" value="Beta-catenin-like protein 1"/>
    <property type="match status" value="1"/>
</dbReference>
<feature type="compositionally biased region" description="Low complexity" evidence="6">
    <location>
        <begin position="14"/>
        <end position="24"/>
    </location>
</feature>
<keyword evidence="2" id="KW-0597">Phosphoprotein</keyword>
<dbReference type="InterPro" id="IPR011989">
    <property type="entry name" value="ARM-like"/>
</dbReference>
<evidence type="ECO:0000256" key="1">
    <source>
        <dbReference type="ARBA" id="ARBA00004123"/>
    </source>
</evidence>
<accession>A0A0D2X4Q6</accession>